<comment type="caution">
    <text evidence="3">The sequence shown here is derived from an EMBL/GenBank/DDBJ whole genome shotgun (WGS) entry which is preliminary data.</text>
</comment>
<dbReference type="EC" id="3.4.-.-" evidence="3"/>
<dbReference type="InterPro" id="IPR003675">
    <property type="entry name" value="Rce1/LyrA-like_dom"/>
</dbReference>
<evidence type="ECO:0000313" key="3">
    <source>
        <dbReference type="EMBL" id="MEQ6291134.1"/>
    </source>
</evidence>
<dbReference type="EMBL" id="JBEFLD010000005">
    <property type="protein sequence ID" value="MEQ6291134.1"/>
    <property type="molecule type" value="Genomic_DNA"/>
</dbReference>
<keyword evidence="4" id="KW-1185">Reference proteome</keyword>
<name>A0ABV1M843_9NEIS</name>
<accession>A0ABV1M843</accession>
<dbReference type="GO" id="GO:0016787">
    <property type="term" value="F:hydrolase activity"/>
    <property type="evidence" value="ECO:0007669"/>
    <property type="project" value="UniProtKB-KW"/>
</dbReference>
<evidence type="ECO:0000256" key="1">
    <source>
        <dbReference type="SAM" id="Phobius"/>
    </source>
</evidence>
<keyword evidence="1" id="KW-0472">Membrane</keyword>
<feature type="transmembrane region" description="Helical" evidence="1">
    <location>
        <begin position="250"/>
        <end position="270"/>
    </location>
</feature>
<feature type="transmembrane region" description="Helical" evidence="1">
    <location>
        <begin position="76"/>
        <end position="99"/>
    </location>
</feature>
<reference evidence="3" key="1">
    <citation type="submission" date="2024-06" db="EMBL/GenBank/DDBJ databases">
        <title>Genome sequence of Vogesella sp. MAHUQ-64.</title>
        <authorList>
            <person name="Huq M.A."/>
        </authorList>
    </citation>
    <scope>NUCLEOTIDE SEQUENCE</scope>
    <source>
        <strain evidence="3">MAHUQ-64</strain>
    </source>
</reference>
<feature type="domain" description="CAAX prenyl protease 2/Lysostaphin resistance protein A-like" evidence="2">
    <location>
        <begin position="172"/>
        <end position="262"/>
    </location>
</feature>
<keyword evidence="1" id="KW-0812">Transmembrane</keyword>
<evidence type="ECO:0000313" key="4">
    <source>
        <dbReference type="Proteomes" id="UP001433638"/>
    </source>
</evidence>
<feature type="transmembrane region" description="Helical" evidence="1">
    <location>
        <begin position="144"/>
        <end position="164"/>
    </location>
</feature>
<dbReference type="Pfam" id="PF02517">
    <property type="entry name" value="Rce1-like"/>
    <property type="match status" value="1"/>
</dbReference>
<organism evidence="3 4">
    <name type="scientific">Vogesella oryzagri</name>
    <dbReference type="NCBI Taxonomy" id="3160864"/>
    <lineage>
        <taxon>Bacteria</taxon>
        <taxon>Pseudomonadati</taxon>
        <taxon>Pseudomonadota</taxon>
        <taxon>Betaproteobacteria</taxon>
        <taxon>Neisseriales</taxon>
        <taxon>Chromobacteriaceae</taxon>
        <taxon>Vogesella</taxon>
    </lineage>
</organism>
<gene>
    <name evidence="3" type="ORF">ABNW52_10985</name>
</gene>
<dbReference type="Proteomes" id="UP001433638">
    <property type="component" value="Unassembled WGS sequence"/>
</dbReference>
<feature type="transmembrane region" description="Helical" evidence="1">
    <location>
        <begin position="111"/>
        <end position="132"/>
    </location>
</feature>
<keyword evidence="1" id="KW-1133">Transmembrane helix</keyword>
<evidence type="ECO:0000259" key="2">
    <source>
        <dbReference type="Pfam" id="PF02517"/>
    </source>
</evidence>
<keyword evidence="3" id="KW-0378">Hydrolase</keyword>
<dbReference type="RefSeq" id="WP_349587539.1">
    <property type="nucleotide sequence ID" value="NZ_JBEFLD010000005.1"/>
</dbReference>
<protein>
    <submittedName>
        <fullName evidence="3">CPBP family intramembrane glutamic endopeptidase</fullName>
        <ecNumber evidence="3">3.4.-.-</ecNumber>
    </submittedName>
</protein>
<proteinExistence type="predicted"/>
<sequence>MPDLTLWQQLSFALLAGASLLLLAQRHTAAGWLLAACLPAAMAAGLLTMAAAPLLPLLVALRYWQMRQPAHPAPRWAQVGIALALGLHLLPGFASLTLWHGQLAADSSPYLLRWGLDKALAGCLLLLTFADWQPARHGQRWPQLGLALLLLLLAFASALLLGLVRVDVKWPAWWPYWLAGNLLLTSLAEEALFRRTLPQLLPARWPPLVRLLLCSLLFGLAHAGGGPVWLLCASLAGMAYALIYRASGQLGWAIVAHTAFNSLHLALLSYPQLQ</sequence>